<dbReference type="SMART" id="SM00408">
    <property type="entry name" value="IGc2"/>
    <property type="match status" value="1"/>
</dbReference>
<dbReference type="InterPro" id="IPR036179">
    <property type="entry name" value="Ig-like_dom_sf"/>
</dbReference>
<feature type="signal peptide" evidence="5">
    <location>
        <begin position="1"/>
        <end position="16"/>
    </location>
</feature>
<accession>A0A6A5DZU2</accession>
<keyword evidence="2 4" id="KW-0472">Membrane</keyword>
<keyword evidence="4" id="KW-0812">Transmembrane</keyword>
<dbReference type="InterPro" id="IPR003599">
    <property type="entry name" value="Ig_sub"/>
</dbReference>
<organism evidence="7 8">
    <name type="scientific">Perca fluviatilis</name>
    <name type="common">European perch</name>
    <dbReference type="NCBI Taxonomy" id="8168"/>
    <lineage>
        <taxon>Eukaryota</taxon>
        <taxon>Metazoa</taxon>
        <taxon>Chordata</taxon>
        <taxon>Craniata</taxon>
        <taxon>Vertebrata</taxon>
        <taxon>Euteleostomi</taxon>
        <taxon>Actinopterygii</taxon>
        <taxon>Neopterygii</taxon>
        <taxon>Teleostei</taxon>
        <taxon>Neoteleostei</taxon>
        <taxon>Acanthomorphata</taxon>
        <taxon>Eupercaria</taxon>
        <taxon>Perciformes</taxon>
        <taxon>Percoidei</taxon>
        <taxon>Percidae</taxon>
        <taxon>Percinae</taxon>
        <taxon>Perca</taxon>
    </lineage>
</organism>
<evidence type="ECO:0000313" key="7">
    <source>
        <dbReference type="EMBL" id="KAF1381091.1"/>
    </source>
</evidence>
<dbReference type="GO" id="GO:0009897">
    <property type="term" value="C:external side of plasma membrane"/>
    <property type="evidence" value="ECO:0007669"/>
    <property type="project" value="TreeGrafter"/>
</dbReference>
<dbReference type="InterPro" id="IPR007110">
    <property type="entry name" value="Ig-like_dom"/>
</dbReference>
<comment type="subcellular location">
    <subcellularLocation>
        <location evidence="1">Membrane</location>
    </subcellularLocation>
</comment>
<keyword evidence="3" id="KW-0393">Immunoglobulin domain</keyword>
<dbReference type="InterPro" id="IPR003598">
    <property type="entry name" value="Ig_sub2"/>
</dbReference>
<dbReference type="PANTHER" id="PTHR24100:SF151">
    <property type="entry name" value="ICOS LIGAND"/>
    <property type="match status" value="1"/>
</dbReference>
<dbReference type="InterPro" id="IPR013783">
    <property type="entry name" value="Ig-like_fold"/>
</dbReference>
<feature type="domain" description="Ig-like" evidence="6">
    <location>
        <begin position="3"/>
        <end position="120"/>
    </location>
</feature>
<dbReference type="InterPro" id="IPR013106">
    <property type="entry name" value="Ig_V-set"/>
</dbReference>
<keyword evidence="8" id="KW-1185">Reference proteome</keyword>
<evidence type="ECO:0000256" key="2">
    <source>
        <dbReference type="ARBA" id="ARBA00023136"/>
    </source>
</evidence>
<sequence length="166" mass="17841">MAPFLVLLLFLSGAASDLTVLIMHPGDDVTLPCQADDSSISTVQWTRADLKPDTVLLYRDGRLDPTQQHPSFKDRVELVDRELKGRYASIILKNVRSNDTGIYKCGVTTSNSTPTESDIEPIIVHLHVREPAGPKDGPSSPGGRDHGLAAGVLLLVAFVAVAGVLM</sequence>
<name>A0A6A5DZU2_PERFL</name>
<keyword evidence="4" id="KW-1133">Transmembrane helix</keyword>
<dbReference type="InterPro" id="IPR050504">
    <property type="entry name" value="IgSF_BTN/MOG"/>
</dbReference>
<evidence type="ECO:0000256" key="5">
    <source>
        <dbReference type="SAM" id="SignalP"/>
    </source>
</evidence>
<dbReference type="EMBL" id="VHII01000014">
    <property type="protein sequence ID" value="KAF1381091.1"/>
    <property type="molecule type" value="Genomic_DNA"/>
</dbReference>
<dbReference type="GO" id="GO:0050852">
    <property type="term" value="P:T cell receptor signaling pathway"/>
    <property type="evidence" value="ECO:0007669"/>
    <property type="project" value="TreeGrafter"/>
</dbReference>
<dbReference type="PROSITE" id="PS50835">
    <property type="entry name" value="IG_LIKE"/>
    <property type="match status" value="1"/>
</dbReference>
<dbReference type="Proteomes" id="UP000465112">
    <property type="component" value="Chromosome 14"/>
</dbReference>
<dbReference type="SMART" id="SM00406">
    <property type="entry name" value="IGv"/>
    <property type="match status" value="1"/>
</dbReference>
<dbReference type="AlphaFoldDB" id="A0A6A5DZU2"/>
<dbReference type="GO" id="GO:0005102">
    <property type="term" value="F:signaling receptor binding"/>
    <property type="evidence" value="ECO:0007669"/>
    <property type="project" value="TreeGrafter"/>
</dbReference>
<dbReference type="SUPFAM" id="SSF48726">
    <property type="entry name" value="Immunoglobulin"/>
    <property type="match status" value="1"/>
</dbReference>
<dbReference type="OrthoDB" id="9898017at2759"/>
<gene>
    <name evidence="7" type="ORF">PFLUV_G00170900</name>
</gene>
<keyword evidence="5" id="KW-0732">Signal</keyword>
<dbReference type="PANTHER" id="PTHR24100">
    <property type="entry name" value="BUTYROPHILIN"/>
    <property type="match status" value="1"/>
</dbReference>
<dbReference type="GO" id="GO:0001817">
    <property type="term" value="P:regulation of cytokine production"/>
    <property type="evidence" value="ECO:0007669"/>
    <property type="project" value="TreeGrafter"/>
</dbReference>
<protein>
    <recommendedName>
        <fullName evidence="6">Ig-like domain-containing protein</fullName>
    </recommendedName>
</protein>
<feature type="transmembrane region" description="Helical" evidence="4">
    <location>
        <begin position="147"/>
        <end position="165"/>
    </location>
</feature>
<evidence type="ECO:0000259" key="6">
    <source>
        <dbReference type="PROSITE" id="PS50835"/>
    </source>
</evidence>
<dbReference type="SMART" id="SM00409">
    <property type="entry name" value="IG"/>
    <property type="match status" value="1"/>
</dbReference>
<evidence type="ECO:0000256" key="1">
    <source>
        <dbReference type="ARBA" id="ARBA00004370"/>
    </source>
</evidence>
<dbReference type="Gene3D" id="2.60.40.10">
    <property type="entry name" value="Immunoglobulins"/>
    <property type="match status" value="1"/>
</dbReference>
<evidence type="ECO:0000313" key="8">
    <source>
        <dbReference type="Proteomes" id="UP000465112"/>
    </source>
</evidence>
<evidence type="ECO:0000256" key="4">
    <source>
        <dbReference type="SAM" id="Phobius"/>
    </source>
</evidence>
<evidence type="ECO:0000256" key="3">
    <source>
        <dbReference type="ARBA" id="ARBA00023319"/>
    </source>
</evidence>
<dbReference type="Pfam" id="PF07686">
    <property type="entry name" value="V-set"/>
    <property type="match status" value="1"/>
</dbReference>
<feature type="chain" id="PRO_5025333791" description="Ig-like domain-containing protein" evidence="5">
    <location>
        <begin position="17"/>
        <end position="166"/>
    </location>
</feature>
<proteinExistence type="predicted"/>
<comment type="caution">
    <text evidence="7">The sequence shown here is derived from an EMBL/GenBank/DDBJ whole genome shotgun (WGS) entry which is preliminary data.</text>
</comment>
<reference evidence="7 8" key="1">
    <citation type="submission" date="2019-06" db="EMBL/GenBank/DDBJ databases">
        <title>A chromosome-scale genome assembly of the European perch, Perca fluviatilis.</title>
        <authorList>
            <person name="Roques C."/>
            <person name="Zahm M."/>
            <person name="Cabau C."/>
            <person name="Klopp C."/>
            <person name="Bouchez O."/>
            <person name="Donnadieu C."/>
            <person name="Kuhl H."/>
            <person name="Gislard M."/>
            <person name="Guendouz S."/>
            <person name="Journot L."/>
            <person name="Haffray P."/>
            <person name="Bestin A."/>
            <person name="Morvezen R."/>
            <person name="Feron R."/>
            <person name="Wen M."/>
            <person name="Jouanno E."/>
            <person name="Herpin A."/>
            <person name="Schartl M."/>
            <person name="Postlethwait J."/>
            <person name="Schaerlinger B."/>
            <person name="Chardard D."/>
            <person name="Lecocq T."/>
            <person name="Poncet C."/>
            <person name="Jaffrelo L."/>
            <person name="Lampietro C."/>
            <person name="Guiguen Y."/>
        </authorList>
    </citation>
    <scope>NUCLEOTIDE SEQUENCE [LARGE SCALE GENOMIC DNA]</scope>
    <source>
        <tissue evidence="7">Blood</tissue>
    </source>
</reference>